<protein>
    <submittedName>
        <fullName evidence="1">Uncharacterized protein</fullName>
    </submittedName>
</protein>
<dbReference type="AlphaFoldDB" id="A0A0A0LN40"/>
<dbReference type="Gramene" id="KGN63325">
    <property type="protein sequence ID" value="KGN63325"/>
    <property type="gene ID" value="Csa_2G428980"/>
</dbReference>
<reference evidence="1 2" key="3">
    <citation type="journal article" date="2010" name="BMC Genomics">
        <title>Transcriptome sequencing and comparative analysis of cucumber flowers with different sex types.</title>
        <authorList>
            <person name="Guo S."/>
            <person name="Zheng Y."/>
            <person name="Joung J.G."/>
            <person name="Liu S."/>
            <person name="Zhang Z."/>
            <person name="Crasta O.R."/>
            <person name="Sobral B.W."/>
            <person name="Xu Y."/>
            <person name="Huang S."/>
            <person name="Fei Z."/>
        </authorList>
    </citation>
    <scope>NUCLEOTIDE SEQUENCE [LARGE SCALE GENOMIC DNA]</scope>
    <source>
        <strain evidence="2">cv. 9930</strain>
    </source>
</reference>
<organism evidence="1 2">
    <name type="scientific">Cucumis sativus</name>
    <name type="common">Cucumber</name>
    <dbReference type="NCBI Taxonomy" id="3659"/>
    <lineage>
        <taxon>Eukaryota</taxon>
        <taxon>Viridiplantae</taxon>
        <taxon>Streptophyta</taxon>
        <taxon>Embryophyta</taxon>
        <taxon>Tracheophyta</taxon>
        <taxon>Spermatophyta</taxon>
        <taxon>Magnoliopsida</taxon>
        <taxon>eudicotyledons</taxon>
        <taxon>Gunneridae</taxon>
        <taxon>Pentapetalae</taxon>
        <taxon>rosids</taxon>
        <taxon>fabids</taxon>
        <taxon>Cucurbitales</taxon>
        <taxon>Cucurbitaceae</taxon>
        <taxon>Benincaseae</taxon>
        <taxon>Cucumis</taxon>
    </lineage>
</organism>
<accession>A0A0A0LN40</accession>
<sequence>MFVQFEEDKALRLRQLYMGDRSNMNGSKLDKEYPTSILRAMRMLPHRRLGALREL</sequence>
<name>A0A0A0LN40_CUCSA</name>
<keyword evidence="2" id="KW-1185">Reference proteome</keyword>
<gene>
    <name evidence="1" type="ORF">Csa_2G428980</name>
</gene>
<reference evidence="1 2" key="2">
    <citation type="journal article" date="2009" name="PLoS ONE">
        <title>An integrated genetic and cytogenetic map of the cucumber genome.</title>
        <authorList>
            <person name="Ren Y."/>
            <person name="Zhang Z."/>
            <person name="Liu J."/>
            <person name="Staub J.E."/>
            <person name="Han Y."/>
            <person name="Cheng Z."/>
            <person name="Li X."/>
            <person name="Lu J."/>
            <person name="Miao H."/>
            <person name="Kang H."/>
            <person name="Xie B."/>
            <person name="Gu X."/>
            <person name="Wang X."/>
            <person name="Du Y."/>
            <person name="Jin W."/>
            <person name="Huang S."/>
        </authorList>
    </citation>
    <scope>NUCLEOTIDE SEQUENCE [LARGE SCALE GENOMIC DNA]</scope>
    <source>
        <strain evidence="2">cv. 9930</strain>
    </source>
</reference>
<reference evidence="1 2" key="4">
    <citation type="journal article" date="2011" name="BMC Genomics">
        <title>RNA-Seq improves annotation of protein-coding genes in the cucumber genome.</title>
        <authorList>
            <person name="Li Z."/>
            <person name="Zhang Z."/>
            <person name="Yan P."/>
            <person name="Huang S."/>
            <person name="Fei Z."/>
            <person name="Lin K."/>
        </authorList>
    </citation>
    <scope>NUCLEOTIDE SEQUENCE [LARGE SCALE GENOMIC DNA]</scope>
    <source>
        <strain evidence="2">cv. 9930</strain>
    </source>
</reference>
<reference evidence="1 2" key="1">
    <citation type="journal article" date="2009" name="Nat. Genet.">
        <title>The genome of the cucumber, Cucumis sativus L.</title>
        <authorList>
            <person name="Huang S."/>
            <person name="Li R."/>
            <person name="Zhang Z."/>
            <person name="Li L."/>
            <person name="Gu X."/>
            <person name="Fan W."/>
            <person name="Lucas W.J."/>
            <person name="Wang X."/>
            <person name="Xie B."/>
            <person name="Ni P."/>
            <person name="Ren Y."/>
            <person name="Zhu H."/>
            <person name="Li J."/>
            <person name="Lin K."/>
            <person name="Jin W."/>
            <person name="Fei Z."/>
            <person name="Li G."/>
            <person name="Staub J."/>
            <person name="Kilian A."/>
            <person name="van der Vossen E.A."/>
            <person name="Wu Y."/>
            <person name="Guo J."/>
            <person name="He J."/>
            <person name="Jia Z."/>
            <person name="Ren Y."/>
            <person name="Tian G."/>
            <person name="Lu Y."/>
            <person name="Ruan J."/>
            <person name="Qian W."/>
            <person name="Wang M."/>
            <person name="Huang Q."/>
            <person name="Li B."/>
            <person name="Xuan Z."/>
            <person name="Cao J."/>
            <person name="Asan"/>
            <person name="Wu Z."/>
            <person name="Zhang J."/>
            <person name="Cai Q."/>
            <person name="Bai Y."/>
            <person name="Zhao B."/>
            <person name="Han Y."/>
            <person name="Li Y."/>
            <person name="Li X."/>
            <person name="Wang S."/>
            <person name="Shi Q."/>
            <person name="Liu S."/>
            <person name="Cho W.K."/>
            <person name="Kim J.Y."/>
            <person name="Xu Y."/>
            <person name="Heller-Uszynska K."/>
            <person name="Miao H."/>
            <person name="Cheng Z."/>
            <person name="Zhang S."/>
            <person name="Wu J."/>
            <person name="Yang Y."/>
            <person name="Kang H."/>
            <person name="Li M."/>
            <person name="Liang H."/>
            <person name="Ren X."/>
            <person name="Shi Z."/>
            <person name="Wen M."/>
            <person name="Jian M."/>
            <person name="Yang H."/>
            <person name="Zhang G."/>
            <person name="Yang Z."/>
            <person name="Chen R."/>
            <person name="Liu S."/>
            <person name="Li J."/>
            <person name="Ma L."/>
            <person name="Liu H."/>
            <person name="Zhou Y."/>
            <person name="Zhao J."/>
            <person name="Fang X."/>
            <person name="Li G."/>
            <person name="Fang L."/>
            <person name="Li Y."/>
            <person name="Liu D."/>
            <person name="Zheng H."/>
            <person name="Zhang Y."/>
            <person name="Qin N."/>
            <person name="Li Z."/>
            <person name="Yang G."/>
            <person name="Yang S."/>
            <person name="Bolund L."/>
            <person name="Kristiansen K."/>
            <person name="Zheng H."/>
            <person name="Li S."/>
            <person name="Zhang X."/>
            <person name="Yang H."/>
            <person name="Wang J."/>
            <person name="Sun R."/>
            <person name="Zhang B."/>
            <person name="Jiang S."/>
            <person name="Wang J."/>
            <person name="Du Y."/>
            <person name="Li S."/>
        </authorList>
    </citation>
    <scope>NUCLEOTIDE SEQUENCE [LARGE SCALE GENOMIC DNA]</scope>
    <source>
        <strain evidence="2">cv. 9930</strain>
    </source>
</reference>
<proteinExistence type="predicted"/>
<dbReference type="EMBL" id="CM002923">
    <property type="protein sequence ID" value="KGN63325.1"/>
    <property type="molecule type" value="Genomic_DNA"/>
</dbReference>
<evidence type="ECO:0000313" key="1">
    <source>
        <dbReference type="EMBL" id="KGN63325.1"/>
    </source>
</evidence>
<evidence type="ECO:0000313" key="2">
    <source>
        <dbReference type="Proteomes" id="UP000029981"/>
    </source>
</evidence>
<dbReference type="Proteomes" id="UP000029981">
    <property type="component" value="Chromosome 2"/>
</dbReference>